<evidence type="ECO:0000313" key="9">
    <source>
        <dbReference type="EMBL" id="SEK83159.1"/>
    </source>
</evidence>
<dbReference type="SUPFAM" id="SSF51735">
    <property type="entry name" value="NAD(P)-binding Rossmann-fold domains"/>
    <property type="match status" value="1"/>
</dbReference>
<dbReference type="AlphaFoldDB" id="A0A1H7K8K9"/>
<dbReference type="InterPro" id="IPR036291">
    <property type="entry name" value="NAD(P)-bd_dom_sf"/>
</dbReference>
<dbReference type="Pfam" id="PF02781">
    <property type="entry name" value="G6PD_C"/>
    <property type="match status" value="1"/>
</dbReference>
<comment type="pathway">
    <text evidence="1 6">Carbohydrate degradation; pentose phosphate pathway; D-ribulose 5-phosphate from D-glucose 6-phosphate (oxidative stage): step 1/3.</text>
</comment>
<keyword evidence="10" id="KW-1185">Reference proteome</keyword>
<feature type="binding site" evidence="6">
    <location>
        <position position="187"/>
    </location>
    <ligand>
        <name>substrate</name>
    </ligand>
</feature>
<dbReference type="SUPFAM" id="SSF55347">
    <property type="entry name" value="Glyceraldehyde-3-phosphate dehydrogenase-like, C-terminal domain"/>
    <property type="match status" value="1"/>
</dbReference>
<dbReference type="InterPro" id="IPR001282">
    <property type="entry name" value="G6P_DH"/>
</dbReference>
<feature type="domain" description="Glucose-6-phosphate dehydrogenase NAD-binding" evidence="7">
    <location>
        <begin position="13"/>
        <end position="192"/>
    </location>
</feature>
<name>A0A1H7K8K9_9PROT</name>
<dbReference type="GO" id="GO:0005829">
    <property type="term" value="C:cytosol"/>
    <property type="evidence" value="ECO:0007669"/>
    <property type="project" value="TreeGrafter"/>
</dbReference>
<evidence type="ECO:0000256" key="3">
    <source>
        <dbReference type="ARBA" id="ARBA00022857"/>
    </source>
</evidence>
<protein>
    <recommendedName>
        <fullName evidence="6">Glucose-6-phosphate 1-dehydrogenase</fullName>
        <shortName evidence="6">G6PD</shortName>
        <ecNumber evidence="6">1.1.1.49</ecNumber>
    </recommendedName>
</protein>
<comment type="function">
    <text evidence="6">Catalyzes the oxidation of glucose 6-phosphate to 6-phosphogluconolactone.</text>
</comment>
<dbReference type="HAMAP" id="MF_00966">
    <property type="entry name" value="G6PD"/>
    <property type="match status" value="1"/>
</dbReference>
<proteinExistence type="inferred from homology"/>
<feature type="binding site" evidence="6">
    <location>
        <position position="345"/>
    </location>
    <ligand>
        <name>substrate</name>
    </ligand>
</feature>
<dbReference type="PANTHER" id="PTHR23429:SF0">
    <property type="entry name" value="GLUCOSE-6-PHOSPHATE 1-DEHYDROGENASE"/>
    <property type="match status" value="1"/>
</dbReference>
<keyword evidence="3 6" id="KW-0521">NADP</keyword>
<evidence type="ECO:0000313" key="10">
    <source>
        <dbReference type="Proteomes" id="UP000198620"/>
    </source>
</evidence>
<evidence type="ECO:0000256" key="1">
    <source>
        <dbReference type="ARBA" id="ARBA00004937"/>
    </source>
</evidence>
<dbReference type="NCBIfam" id="TIGR00871">
    <property type="entry name" value="zwf"/>
    <property type="match status" value="1"/>
</dbReference>
<dbReference type="EMBL" id="FOBH01000003">
    <property type="protein sequence ID" value="SEK83159.1"/>
    <property type="molecule type" value="Genomic_DNA"/>
</dbReference>
<dbReference type="InterPro" id="IPR022674">
    <property type="entry name" value="G6P_DH_NAD-bd"/>
</dbReference>
<dbReference type="Pfam" id="PF00479">
    <property type="entry name" value="G6PD_N"/>
    <property type="match status" value="1"/>
</dbReference>
<dbReference type="GO" id="GO:0050661">
    <property type="term" value="F:NADP binding"/>
    <property type="evidence" value="ECO:0007669"/>
    <property type="project" value="UniProtKB-UniRule"/>
</dbReference>
<reference evidence="9 10" key="1">
    <citation type="submission" date="2016-10" db="EMBL/GenBank/DDBJ databases">
        <authorList>
            <person name="de Groot N.N."/>
        </authorList>
    </citation>
    <scope>NUCLEOTIDE SEQUENCE [LARGE SCALE GENOMIC DNA]</scope>
    <source>
        <strain evidence="9 10">Nv1</strain>
    </source>
</reference>
<comment type="similarity">
    <text evidence="6">Belongs to the glucose-6-phosphate dehydrogenase family.</text>
</comment>
<dbReference type="GO" id="GO:0006006">
    <property type="term" value="P:glucose metabolic process"/>
    <property type="evidence" value="ECO:0007669"/>
    <property type="project" value="UniProtKB-KW"/>
</dbReference>
<keyword evidence="4 6" id="KW-0560">Oxidoreductase</keyword>
<sequence>MLDMKTIEPCVVVIFGANGNLSRRKLIPALFRLDVAKRLPEKMAIVGCSLEPWNDDQWIEEVSGMLQSRFPGGLDEEVFKRFRARLHYHPNPPGSGDAYQNLQKKLEETPGFSPNLVFYMAVRPSEFPSIIDKLGTVGLLKQNKGWCRVVIEKPFGYDLLSAQTLQRSLYHHLNEPQIYRIDHYLGKGTVQNVIVFRFANILFEPLWNNHYIDHVQITHSETLGVEGRADYYEGVGALRDMIQSHLLQLLALVAMEPPVTLSAEHLRDEKVKVLKAIRPITQNSVHAHAFRGQYTAGIIDGKPVPGYLDEPGVAPDSTTETYAALKLFIDNWRWAGVPFYLRTGKRMAENSSAICIRFKSPPRDLLRHSHRELPHPNWILLGIQPDDCLKMEIQVKVPGLDLNTRTLSLDATYRKSSEEDYDAYEGLLLDVMQGDHSLFLRIDEVEWAWRAVDPIIKVWAMERGFINGYQAGSWGPRGTYRLFDNEDQFWRHSLNPEGGDLQAY</sequence>
<dbReference type="Gene3D" id="3.30.360.10">
    <property type="entry name" value="Dihydrodipicolinate Reductase, domain 2"/>
    <property type="match status" value="1"/>
</dbReference>
<feature type="active site" description="Proton acceptor" evidence="6">
    <location>
        <position position="245"/>
    </location>
</feature>
<dbReference type="GO" id="GO:0004345">
    <property type="term" value="F:glucose-6-phosphate dehydrogenase activity"/>
    <property type="evidence" value="ECO:0007669"/>
    <property type="project" value="UniProtKB-UniRule"/>
</dbReference>
<accession>A0A1H7K8K9</accession>
<evidence type="ECO:0000259" key="8">
    <source>
        <dbReference type="Pfam" id="PF02781"/>
    </source>
</evidence>
<organism evidence="9 10">
    <name type="scientific">Nitrosovibrio tenuis</name>
    <dbReference type="NCBI Taxonomy" id="1233"/>
    <lineage>
        <taxon>Bacteria</taxon>
        <taxon>Pseudomonadati</taxon>
        <taxon>Pseudomonadota</taxon>
        <taxon>Betaproteobacteria</taxon>
        <taxon>Nitrosomonadales</taxon>
        <taxon>Nitrosomonadaceae</taxon>
        <taxon>Nitrosovibrio</taxon>
    </lineage>
</organism>
<comment type="catalytic activity">
    <reaction evidence="6">
        <text>D-glucose 6-phosphate + NADP(+) = 6-phospho-D-glucono-1,5-lactone + NADPH + H(+)</text>
        <dbReference type="Rhea" id="RHEA:15841"/>
        <dbReference type="ChEBI" id="CHEBI:15378"/>
        <dbReference type="ChEBI" id="CHEBI:57783"/>
        <dbReference type="ChEBI" id="CHEBI:57955"/>
        <dbReference type="ChEBI" id="CHEBI:58349"/>
        <dbReference type="ChEBI" id="CHEBI:61548"/>
        <dbReference type="EC" id="1.1.1.49"/>
    </reaction>
</comment>
<dbReference type="PRINTS" id="PR00079">
    <property type="entry name" value="G6PDHDRGNASE"/>
</dbReference>
<dbReference type="EC" id="1.1.1.49" evidence="6"/>
<dbReference type="UniPathway" id="UPA00115">
    <property type="reaction ID" value="UER00408"/>
</dbReference>
<dbReference type="PANTHER" id="PTHR23429">
    <property type="entry name" value="GLUCOSE-6-PHOSPHATE 1-DEHYDROGENASE G6PD"/>
    <property type="match status" value="1"/>
</dbReference>
<evidence type="ECO:0000256" key="2">
    <source>
        <dbReference type="ARBA" id="ARBA00022526"/>
    </source>
</evidence>
<gene>
    <name evidence="6" type="primary">zwf</name>
    <name evidence="9" type="ORF">SAMN05216387_103144</name>
</gene>
<dbReference type="STRING" id="1233.SAMN05216387_103144"/>
<evidence type="ECO:0000256" key="4">
    <source>
        <dbReference type="ARBA" id="ARBA00023002"/>
    </source>
</evidence>
<dbReference type="NCBIfam" id="NF009492">
    <property type="entry name" value="PRK12853.1-3"/>
    <property type="match status" value="1"/>
</dbReference>
<dbReference type="Proteomes" id="UP000198620">
    <property type="component" value="Unassembled WGS sequence"/>
</dbReference>
<feature type="domain" description="Glucose-6-phosphate dehydrogenase C-terminal" evidence="8">
    <location>
        <begin position="195"/>
        <end position="491"/>
    </location>
</feature>
<feature type="binding site" evidence="6">
    <location>
        <position position="221"/>
    </location>
    <ligand>
        <name>substrate</name>
    </ligand>
</feature>
<evidence type="ECO:0000256" key="6">
    <source>
        <dbReference type="HAMAP-Rule" id="MF_00966"/>
    </source>
</evidence>
<evidence type="ECO:0000256" key="5">
    <source>
        <dbReference type="ARBA" id="ARBA00023277"/>
    </source>
</evidence>
<dbReference type="Gene3D" id="3.40.50.720">
    <property type="entry name" value="NAD(P)-binding Rossmann-like Domain"/>
    <property type="match status" value="1"/>
</dbReference>
<keyword evidence="5 6" id="KW-0119">Carbohydrate metabolism</keyword>
<evidence type="ECO:0000259" key="7">
    <source>
        <dbReference type="Pfam" id="PF00479"/>
    </source>
</evidence>
<dbReference type="GO" id="GO:0009051">
    <property type="term" value="P:pentose-phosphate shunt, oxidative branch"/>
    <property type="evidence" value="ECO:0007669"/>
    <property type="project" value="TreeGrafter"/>
</dbReference>
<feature type="binding site" evidence="6">
    <location>
        <position position="183"/>
    </location>
    <ligand>
        <name>substrate</name>
    </ligand>
</feature>
<feature type="binding site" evidence="6">
    <location>
        <position position="153"/>
    </location>
    <ligand>
        <name>NADP(+)</name>
        <dbReference type="ChEBI" id="CHEBI:58349"/>
    </ligand>
</feature>
<dbReference type="InterPro" id="IPR022675">
    <property type="entry name" value="G6P_DH_C"/>
</dbReference>
<dbReference type="PIRSF" id="PIRSF000110">
    <property type="entry name" value="G6PD"/>
    <property type="match status" value="1"/>
</dbReference>
<keyword evidence="2 6" id="KW-0313">Glucose metabolism</keyword>
<feature type="binding site" evidence="6">
    <location>
        <position position="240"/>
    </location>
    <ligand>
        <name>substrate</name>
    </ligand>
</feature>
<comment type="caution">
    <text evidence="6">Lacks conserved residue(s) required for the propagation of feature annotation.</text>
</comment>